<keyword evidence="4" id="KW-0813">Transport</keyword>
<dbReference type="InterPro" id="IPR011989">
    <property type="entry name" value="ARM-like"/>
</dbReference>
<feature type="domain" description="Clathrin/coatomer adaptor adaptin-like N-terminal" evidence="11">
    <location>
        <begin position="59"/>
        <end position="639"/>
    </location>
</feature>
<evidence type="ECO:0000313" key="13">
    <source>
        <dbReference type="Proteomes" id="UP001212841"/>
    </source>
</evidence>
<evidence type="ECO:0000256" key="8">
    <source>
        <dbReference type="ARBA" id="ARBA00076742"/>
    </source>
</evidence>
<evidence type="ECO:0000256" key="1">
    <source>
        <dbReference type="ARBA" id="ARBA00004145"/>
    </source>
</evidence>
<dbReference type="GO" id="GO:0010008">
    <property type="term" value="C:endosome membrane"/>
    <property type="evidence" value="ECO:0007669"/>
    <property type="project" value="TreeGrafter"/>
</dbReference>
<evidence type="ECO:0000313" key="12">
    <source>
        <dbReference type="EMBL" id="KAJ3041525.1"/>
    </source>
</evidence>
<name>A0AAD5X0S5_9FUNG</name>
<dbReference type="Gene3D" id="1.25.10.10">
    <property type="entry name" value="Leucine-rich Repeat Variant"/>
    <property type="match status" value="1"/>
</dbReference>
<proteinExistence type="inferred from homology"/>
<dbReference type="InterPro" id="IPR017105">
    <property type="entry name" value="AP3_complex_dsu"/>
</dbReference>
<feature type="region of interest" description="Disordered" evidence="10">
    <location>
        <begin position="423"/>
        <end position="448"/>
    </location>
</feature>
<comment type="similarity">
    <text evidence="2">Belongs to the adaptor complexes large subunit family.</text>
</comment>
<comment type="caution">
    <text evidence="12">The sequence shown here is derived from an EMBL/GenBank/DDBJ whole genome shotgun (WGS) entry which is preliminary data.</text>
</comment>
<keyword evidence="7" id="KW-0472">Membrane</keyword>
<dbReference type="GO" id="GO:0030123">
    <property type="term" value="C:AP-3 adaptor complex"/>
    <property type="evidence" value="ECO:0007669"/>
    <property type="project" value="InterPro"/>
</dbReference>
<evidence type="ECO:0000256" key="3">
    <source>
        <dbReference type="ARBA" id="ARBA00015717"/>
    </source>
</evidence>
<reference evidence="12" key="1">
    <citation type="submission" date="2020-05" db="EMBL/GenBank/DDBJ databases">
        <title>Phylogenomic resolution of chytrid fungi.</title>
        <authorList>
            <person name="Stajich J.E."/>
            <person name="Amses K."/>
            <person name="Simmons R."/>
            <person name="Seto K."/>
            <person name="Myers J."/>
            <person name="Bonds A."/>
            <person name="Quandt C.A."/>
            <person name="Barry K."/>
            <person name="Liu P."/>
            <person name="Grigoriev I."/>
            <person name="Longcore J.E."/>
            <person name="James T.Y."/>
        </authorList>
    </citation>
    <scope>NUCLEOTIDE SEQUENCE</scope>
    <source>
        <strain evidence="12">JEL0318</strain>
    </source>
</reference>
<evidence type="ECO:0000256" key="4">
    <source>
        <dbReference type="ARBA" id="ARBA00022448"/>
    </source>
</evidence>
<dbReference type="GO" id="GO:0006896">
    <property type="term" value="P:Golgi to vacuole transport"/>
    <property type="evidence" value="ECO:0007669"/>
    <property type="project" value="TreeGrafter"/>
</dbReference>
<evidence type="ECO:0000256" key="10">
    <source>
        <dbReference type="SAM" id="MobiDB-lite"/>
    </source>
</evidence>
<dbReference type="PIRSF" id="PIRSF037092">
    <property type="entry name" value="AP3_complex_delta"/>
    <property type="match status" value="1"/>
</dbReference>
<dbReference type="InterPro" id="IPR002553">
    <property type="entry name" value="Clathrin/coatomer_adapt-like_N"/>
</dbReference>
<feature type="region of interest" description="Disordered" evidence="10">
    <location>
        <begin position="702"/>
        <end position="733"/>
    </location>
</feature>
<gene>
    <name evidence="12" type="primary">AP3D1</name>
    <name evidence="12" type="ORF">HK097_002255</name>
</gene>
<dbReference type="GO" id="GO:0030665">
    <property type="term" value="C:clathrin-coated vesicle membrane"/>
    <property type="evidence" value="ECO:0007669"/>
    <property type="project" value="UniProtKB-SubCell"/>
</dbReference>
<keyword evidence="5" id="KW-0677">Repeat</keyword>
<dbReference type="PANTHER" id="PTHR22781:SF12">
    <property type="entry name" value="AP-3 COMPLEX SUBUNIT DELTA-1"/>
    <property type="match status" value="1"/>
</dbReference>
<keyword evidence="13" id="KW-1185">Reference proteome</keyword>
<dbReference type="InterPro" id="IPR016024">
    <property type="entry name" value="ARM-type_fold"/>
</dbReference>
<evidence type="ECO:0000256" key="5">
    <source>
        <dbReference type="ARBA" id="ARBA00022737"/>
    </source>
</evidence>
<sequence>MFPSPFTTALSKAASTIRGEGTDISTATSDTINQLKRLTMFEKSLTDLIRGIRANKKSEDNYISQCLDEIRTEVRKSDPDVKAVAVQKLAYVSSMLHMQGYDMSWASFHVIEVMSSGKIDYKRIGYRAAAVSFRQDTDVLMLCTNLIKKDLSSNNYLETATALNGLAQIVTPDLARDLCPDLISMLNHSRPYIRKRVILVLYKVFLKHPEALRLAFPRLKEKLQDPDPSVVSAAVNVICELARKNPKSYLPLAPQLYGLLTNSTNNWMLIKIIKLFAALTPLEPRLSKKLIPPITTLIQNTPAMSLLYECIQTVIVGGMISQETENGENEAEDSALARLCVSKLKLFIDEPDQNLKYLGLLALSKLLAIRPKAVIEHRDVVLQCLDDADISIRMRALDLVTGMVNQRNLIDIVRRLLSQISPKHDSNASSEPKASYPPPTSYGPSSDPAYRREVVTRIIAMCSRDTYANVTNFEWYIRVLVDLVYVSGVNVGHALAGQVIDVCVRVGGVRGFAVGAMVDLLSDDALLNSATQDKTNSGVLYGAAWVVGEYVGFLSSPVDILKRLLKAGAGRLSPIIQAVYIQNILKIYTYWANSEAVRNSDGEEFYAATRLVIDGLQRFVTSSDLEVQERACMVSEILKLIPLRDTTAPTTPQPAVDPARAEYESLDADSVSQPNTQFAVPPIIAEMSTLFAGELNPVAPKAQRKVPIPEGLDLDKWINEPEPEPVEEEEGVY</sequence>
<dbReference type="EMBL" id="JADGJD010001480">
    <property type="protein sequence ID" value="KAJ3041525.1"/>
    <property type="molecule type" value="Genomic_DNA"/>
</dbReference>
<organism evidence="12 13">
    <name type="scientific">Rhizophlyctis rosea</name>
    <dbReference type="NCBI Taxonomy" id="64517"/>
    <lineage>
        <taxon>Eukaryota</taxon>
        <taxon>Fungi</taxon>
        <taxon>Fungi incertae sedis</taxon>
        <taxon>Chytridiomycota</taxon>
        <taxon>Chytridiomycota incertae sedis</taxon>
        <taxon>Chytridiomycetes</taxon>
        <taxon>Rhizophlyctidales</taxon>
        <taxon>Rhizophlyctidaceae</taxon>
        <taxon>Rhizophlyctis</taxon>
    </lineage>
</organism>
<accession>A0AAD5X0S5</accession>
<feature type="compositionally biased region" description="Acidic residues" evidence="10">
    <location>
        <begin position="721"/>
        <end position="733"/>
    </location>
</feature>
<evidence type="ECO:0000256" key="2">
    <source>
        <dbReference type="ARBA" id="ARBA00006613"/>
    </source>
</evidence>
<dbReference type="FunFam" id="1.25.10.10:FF:000251">
    <property type="entry name" value="AP-3 complex subunit delta"/>
    <property type="match status" value="1"/>
</dbReference>
<evidence type="ECO:0000256" key="9">
    <source>
        <dbReference type="ARBA" id="ARBA00083145"/>
    </source>
</evidence>
<dbReference type="GO" id="GO:0006623">
    <property type="term" value="P:protein targeting to vacuole"/>
    <property type="evidence" value="ECO:0007669"/>
    <property type="project" value="TreeGrafter"/>
</dbReference>
<dbReference type="SUPFAM" id="SSF48371">
    <property type="entry name" value="ARM repeat"/>
    <property type="match status" value="1"/>
</dbReference>
<dbReference type="Proteomes" id="UP001212841">
    <property type="component" value="Unassembled WGS sequence"/>
</dbReference>
<dbReference type="Pfam" id="PF01602">
    <property type="entry name" value="Adaptin_N"/>
    <property type="match status" value="1"/>
</dbReference>
<evidence type="ECO:0000259" key="11">
    <source>
        <dbReference type="Pfam" id="PF01602"/>
    </source>
</evidence>
<dbReference type="PANTHER" id="PTHR22781">
    <property type="entry name" value="DELTA ADAPTIN-RELATED"/>
    <property type="match status" value="1"/>
</dbReference>
<evidence type="ECO:0000256" key="6">
    <source>
        <dbReference type="ARBA" id="ARBA00022927"/>
    </source>
</evidence>
<evidence type="ECO:0000256" key="7">
    <source>
        <dbReference type="ARBA" id="ARBA00023136"/>
    </source>
</evidence>
<protein>
    <recommendedName>
        <fullName evidence="3">AP-3 complex subunit delta</fullName>
    </recommendedName>
    <alternativeName>
        <fullName evidence="9">Adaptor-related protein complex 3 subunit delta</fullName>
    </alternativeName>
    <alternativeName>
        <fullName evidence="8">Delta-adaptin 3</fullName>
    </alternativeName>
</protein>
<comment type="subcellular location">
    <subcellularLocation>
        <location evidence="1">Cytoplasmic vesicle</location>
        <location evidence="1">Clathrin-coated vesicle membrane</location>
        <topology evidence="1">Peripheral membrane protein</topology>
        <orientation evidence="1">Cytoplasmic side</orientation>
    </subcellularLocation>
</comment>
<dbReference type="AlphaFoldDB" id="A0AAD5X0S5"/>
<keyword evidence="6" id="KW-0653">Protein transport</keyword>